<dbReference type="EMBL" id="BEYU01000067">
    <property type="protein sequence ID" value="GBG29835.1"/>
    <property type="molecule type" value="Genomic_DNA"/>
</dbReference>
<evidence type="ECO:0000313" key="14">
    <source>
        <dbReference type="EMBL" id="GBG29835.1"/>
    </source>
</evidence>
<keyword evidence="6" id="KW-0498">Mitosis</keyword>
<feature type="compositionally biased region" description="Low complexity" evidence="10">
    <location>
        <begin position="811"/>
        <end position="834"/>
    </location>
</feature>
<evidence type="ECO:0000256" key="1">
    <source>
        <dbReference type="ARBA" id="ARBA00004123"/>
    </source>
</evidence>
<proteinExistence type="inferred from homology"/>
<feature type="compositionally biased region" description="Polar residues" evidence="10">
    <location>
        <begin position="835"/>
        <end position="847"/>
    </location>
</feature>
<keyword evidence="9" id="KW-0137">Centromere</keyword>
<keyword evidence="8" id="KW-0131">Cell cycle</keyword>
<accession>A0A2R5GGW0</accession>
<feature type="transmembrane region" description="Helical" evidence="11">
    <location>
        <begin position="366"/>
        <end position="390"/>
    </location>
</feature>
<gene>
    <name evidence="14" type="ORF">FCC1311_060552</name>
</gene>
<dbReference type="PANTHER" id="PTHR16040:SF7">
    <property type="entry name" value="AUSTRALIN, ISOFORM A-RELATED"/>
    <property type="match status" value="1"/>
</dbReference>
<evidence type="ECO:0000256" key="10">
    <source>
        <dbReference type="SAM" id="MobiDB-lite"/>
    </source>
</evidence>
<organism evidence="14 15">
    <name type="scientific">Hondaea fermentalgiana</name>
    <dbReference type="NCBI Taxonomy" id="2315210"/>
    <lineage>
        <taxon>Eukaryota</taxon>
        <taxon>Sar</taxon>
        <taxon>Stramenopiles</taxon>
        <taxon>Bigyra</taxon>
        <taxon>Labyrinthulomycetes</taxon>
        <taxon>Thraustochytrida</taxon>
        <taxon>Thraustochytriidae</taxon>
        <taxon>Hondaea</taxon>
    </lineage>
</organism>
<feature type="signal peptide" evidence="12">
    <location>
        <begin position="1"/>
        <end position="27"/>
    </location>
</feature>
<evidence type="ECO:0000256" key="3">
    <source>
        <dbReference type="ARBA" id="ARBA00009914"/>
    </source>
</evidence>
<evidence type="ECO:0000256" key="12">
    <source>
        <dbReference type="SAM" id="SignalP"/>
    </source>
</evidence>
<comment type="similarity">
    <text evidence="3">Belongs to the borealin family.</text>
</comment>
<keyword evidence="11" id="KW-0812">Transmembrane</keyword>
<feature type="compositionally biased region" description="Basic residues" evidence="10">
    <location>
        <begin position="520"/>
        <end position="539"/>
    </location>
</feature>
<feature type="transmembrane region" description="Helical" evidence="11">
    <location>
        <begin position="283"/>
        <end position="306"/>
    </location>
</feature>
<feature type="transmembrane region" description="Helical" evidence="11">
    <location>
        <begin position="396"/>
        <end position="414"/>
    </location>
</feature>
<dbReference type="InterPro" id="IPR018851">
    <property type="entry name" value="Borealin_N"/>
</dbReference>
<name>A0A2R5GGW0_9STRA</name>
<evidence type="ECO:0000256" key="8">
    <source>
        <dbReference type="ARBA" id="ARBA00023306"/>
    </source>
</evidence>
<evidence type="ECO:0000256" key="11">
    <source>
        <dbReference type="SAM" id="Phobius"/>
    </source>
</evidence>
<keyword evidence="11" id="KW-0472">Membrane</keyword>
<feature type="transmembrane region" description="Helical" evidence="11">
    <location>
        <begin position="193"/>
        <end position="219"/>
    </location>
</feature>
<evidence type="ECO:0000256" key="6">
    <source>
        <dbReference type="ARBA" id="ARBA00022776"/>
    </source>
</evidence>
<evidence type="ECO:0000313" key="15">
    <source>
        <dbReference type="Proteomes" id="UP000241890"/>
    </source>
</evidence>
<dbReference type="InParanoid" id="A0A2R5GGW0"/>
<dbReference type="AlphaFoldDB" id="A0A2R5GGW0"/>
<evidence type="ECO:0000256" key="2">
    <source>
        <dbReference type="ARBA" id="ARBA00004584"/>
    </source>
</evidence>
<keyword evidence="5" id="KW-0132">Cell division</keyword>
<feature type="transmembrane region" description="Helical" evidence="11">
    <location>
        <begin position="326"/>
        <end position="345"/>
    </location>
</feature>
<comment type="subcellular location">
    <subcellularLocation>
        <location evidence="2">Chromosome</location>
        <location evidence="2">Centromere</location>
    </subcellularLocation>
    <subcellularLocation>
        <location evidence="1">Nucleus</location>
    </subcellularLocation>
</comment>
<dbReference type="GO" id="GO:0000775">
    <property type="term" value="C:chromosome, centromeric region"/>
    <property type="evidence" value="ECO:0007669"/>
    <property type="project" value="UniProtKB-SubCell"/>
</dbReference>
<dbReference type="Pfam" id="PF10444">
    <property type="entry name" value="Nbl1_Borealin_N"/>
    <property type="match status" value="1"/>
</dbReference>
<feature type="region of interest" description="Disordered" evidence="10">
    <location>
        <begin position="811"/>
        <end position="847"/>
    </location>
</feature>
<keyword evidence="15" id="KW-1185">Reference proteome</keyword>
<dbReference type="GO" id="GO:0005634">
    <property type="term" value="C:nucleus"/>
    <property type="evidence" value="ECO:0007669"/>
    <property type="project" value="UniProtKB-SubCell"/>
</dbReference>
<keyword evidence="12" id="KW-0732">Signal</keyword>
<feature type="chain" id="PRO_5015328307" evidence="12">
    <location>
        <begin position="28"/>
        <end position="847"/>
    </location>
</feature>
<dbReference type="InterPro" id="IPR018867">
    <property type="entry name" value="Cell_div_borealin"/>
</dbReference>
<evidence type="ECO:0000259" key="13">
    <source>
        <dbReference type="Pfam" id="PF10444"/>
    </source>
</evidence>
<keyword evidence="7" id="KW-0539">Nucleus</keyword>
<feature type="region of interest" description="Disordered" evidence="10">
    <location>
        <begin position="502"/>
        <end position="539"/>
    </location>
</feature>
<comment type="caution">
    <text evidence="14">The sequence shown here is derived from an EMBL/GenBank/DDBJ whole genome shotgun (WGS) entry which is preliminary data.</text>
</comment>
<evidence type="ECO:0000256" key="9">
    <source>
        <dbReference type="ARBA" id="ARBA00023328"/>
    </source>
</evidence>
<keyword evidence="4" id="KW-0158">Chromosome</keyword>
<dbReference type="OrthoDB" id="2392550at2759"/>
<evidence type="ECO:0000256" key="7">
    <source>
        <dbReference type="ARBA" id="ARBA00023242"/>
    </source>
</evidence>
<protein>
    <submittedName>
        <fullName evidence="14">Borealin</fullName>
    </submittedName>
</protein>
<dbReference type="PANTHER" id="PTHR16040">
    <property type="entry name" value="AUSTRALIN, ISOFORM A-RELATED"/>
    <property type="match status" value="1"/>
</dbReference>
<sequence>MPAQRSRLRILTVQVCLMLLSGPRALGLEVVYSGGNFSLPSTKFGRYFGKQTCDPIAAPVAMLFEPDQLCGPSFAHDYSGTILLVYDMVYPVGKIVTQGVEIDFGNIGCSKEAMYEKLATSGALAAVTMAIDPLPSAGEFLHGASDHDPDLYSRIPLLSLQIKDALVITNLLTQGEFVQLVVSCDEPNPMLPYLLAMSSMGLVFGLSDLALGFWALYFVANASTHSDKWCCRRVRWNPNKSFRASSKHSSNEASSNAMKIDNASGVHERARAKRRKVRGHMEIMLAFGIVNTVSGFVGVLGCNGSISHSFLVDDAHLHFGVKTFFASRLVGLKMFCILLVAIFWYEMSAAMRQMRSVESIFRTRPFAIIIMGVLVVLPNNVTTIIYASYLKVDLDTITWLYTSLASAVGVAFVVSGQRMIRQLKDHMQTIASTTRDQPEAMRGVRRFALHMARWLHVFAAFSLLQIVLVCVFVGGSLLFESPQAYVLAVVLIGSSSRLGARKGPNQLGTDHRTMAPRPVMGKKKRAVARKKAGTAPLKKKAAMHETDATAFLEDLEVEFRSRCKMIEFDAERQADSVRSAYSSEIIKLPKNIRAMNVREFCEKHGGQISSVLEQDRKRILESPNVVLQSAKVVSLSMSMRKAAKGPGQRVGTPGSALSLRNRAALGAHNSAFKRADNKVFSTPSRGLADTSGVSDLTSIFAGTPKYAGGNNSAAPTPATVVAAGRGARPMRRGESIMSVNGSPLVATVTPGSRPQPPMFDERSALAIKLEGFDALAAQLGSGKTGGDEALKQLESIRKAVDDLIGQTQTSSILNASQTSSSSSSSSQQTPVSASDVASGSANSQGSS</sequence>
<feature type="transmembrane region" description="Helical" evidence="11">
    <location>
        <begin position="454"/>
        <end position="478"/>
    </location>
</feature>
<evidence type="ECO:0000256" key="5">
    <source>
        <dbReference type="ARBA" id="ARBA00022618"/>
    </source>
</evidence>
<dbReference type="Gene3D" id="6.10.250.1900">
    <property type="match status" value="1"/>
</dbReference>
<dbReference type="Proteomes" id="UP000241890">
    <property type="component" value="Unassembled WGS sequence"/>
</dbReference>
<evidence type="ECO:0000256" key="4">
    <source>
        <dbReference type="ARBA" id="ARBA00022454"/>
    </source>
</evidence>
<feature type="domain" description="Borealin N-terminal" evidence="13">
    <location>
        <begin position="550"/>
        <end position="603"/>
    </location>
</feature>
<keyword evidence="11" id="KW-1133">Transmembrane helix</keyword>
<reference evidence="14 15" key="1">
    <citation type="submission" date="2017-12" db="EMBL/GenBank/DDBJ databases">
        <title>Sequencing, de novo assembly and annotation of complete genome of a new Thraustochytrid species, strain FCC1311.</title>
        <authorList>
            <person name="Sedici K."/>
            <person name="Godart F."/>
            <person name="Aiese Cigliano R."/>
            <person name="Sanseverino W."/>
            <person name="Barakat M."/>
            <person name="Ortet P."/>
            <person name="Marechal E."/>
            <person name="Cagnac O."/>
            <person name="Amato A."/>
        </authorList>
    </citation>
    <scope>NUCLEOTIDE SEQUENCE [LARGE SCALE GENOMIC DNA]</scope>
</reference>
<dbReference type="GO" id="GO:0051301">
    <property type="term" value="P:cell division"/>
    <property type="evidence" value="ECO:0007669"/>
    <property type="project" value="UniProtKB-KW"/>
</dbReference>